<name>A0A239ZC53_9STAP</name>
<dbReference type="EMBL" id="LT906462">
    <property type="protein sequence ID" value="SNV68742.1"/>
    <property type="molecule type" value="Genomic_DNA"/>
</dbReference>
<keyword evidence="12" id="KW-1185">Reference proteome</keyword>
<dbReference type="PROSITE" id="PS51103">
    <property type="entry name" value="PTS_EIIC_TYPE_1"/>
    <property type="match status" value="1"/>
</dbReference>
<proteinExistence type="predicted"/>
<keyword evidence="6 9" id="KW-0812">Transmembrane</keyword>
<dbReference type="InterPro" id="IPR050429">
    <property type="entry name" value="PTS_Glucose_EIICBA"/>
</dbReference>
<dbReference type="InterPro" id="IPR013013">
    <property type="entry name" value="PTS_EIIC_1"/>
</dbReference>
<comment type="subcellular location">
    <subcellularLocation>
        <location evidence="1">Cell membrane</location>
        <topology evidence="1">Multi-pass membrane protein</topology>
    </subcellularLocation>
</comment>
<keyword evidence="5" id="KW-0598">Phosphotransferase system</keyword>
<reference evidence="11 12" key="1">
    <citation type="submission" date="2017-06" db="EMBL/GenBank/DDBJ databases">
        <authorList>
            <consortium name="Pathogen Informatics"/>
        </authorList>
    </citation>
    <scope>NUCLEOTIDE SEQUENCE [LARGE SCALE GENOMIC DNA]</scope>
    <source>
        <strain evidence="11 12">NCTC13839</strain>
    </source>
</reference>
<dbReference type="Proteomes" id="UP000242084">
    <property type="component" value="Chromosome 1"/>
</dbReference>
<evidence type="ECO:0000256" key="4">
    <source>
        <dbReference type="ARBA" id="ARBA00022597"/>
    </source>
</evidence>
<evidence type="ECO:0000256" key="6">
    <source>
        <dbReference type="ARBA" id="ARBA00022692"/>
    </source>
</evidence>
<dbReference type="EC" id="2.7.1.-" evidence="11"/>
<keyword evidence="2" id="KW-0813">Transport</keyword>
<dbReference type="GO" id="GO:0008982">
    <property type="term" value="F:protein-N(PI)-phosphohistidine-sugar phosphotransferase activity"/>
    <property type="evidence" value="ECO:0007669"/>
    <property type="project" value="InterPro"/>
</dbReference>
<keyword evidence="8 9" id="KW-0472">Membrane</keyword>
<keyword evidence="11" id="KW-0808">Transferase</keyword>
<evidence type="ECO:0000256" key="1">
    <source>
        <dbReference type="ARBA" id="ARBA00004651"/>
    </source>
</evidence>
<evidence type="ECO:0000256" key="3">
    <source>
        <dbReference type="ARBA" id="ARBA00022475"/>
    </source>
</evidence>
<dbReference type="Pfam" id="PF02378">
    <property type="entry name" value="PTS_EIIC"/>
    <property type="match status" value="1"/>
</dbReference>
<evidence type="ECO:0000256" key="2">
    <source>
        <dbReference type="ARBA" id="ARBA00022448"/>
    </source>
</evidence>
<dbReference type="PANTHER" id="PTHR30009:SF20">
    <property type="entry name" value="PTS SYSTEM GLUCOSE-SPECIFIC EIICB COMPONENT-RELATED"/>
    <property type="match status" value="1"/>
</dbReference>
<evidence type="ECO:0000256" key="5">
    <source>
        <dbReference type="ARBA" id="ARBA00022683"/>
    </source>
</evidence>
<evidence type="ECO:0000313" key="12">
    <source>
        <dbReference type="Proteomes" id="UP000242084"/>
    </source>
</evidence>
<feature type="transmembrane region" description="Helical" evidence="9">
    <location>
        <begin position="136"/>
        <end position="162"/>
    </location>
</feature>
<evidence type="ECO:0000259" key="10">
    <source>
        <dbReference type="PROSITE" id="PS51103"/>
    </source>
</evidence>
<gene>
    <name evidence="11" type="primary">glcB_2</name>
    <name evidence="11" type="ORF">SAMEA4384403_01429</name>
</gene>
<dbReference type="InterPro" id="IPR003352">
    <property type="entry name" value="PTS_EIIC"/>
</dbReference>
<dbReference type="PANTHER" id="PTHR30009">
    <property type="entry name" value="CYTOCHROME C-TYPE SYNTHESIS PROTEIN AND PTS TRANSMEMBRANE COMPONENT"/>
    <property type="match status" value="1"/>
</dbReference>
<keyword evidence="7 9" id="KW-1133">Transmembrane helix</keyword>
<feature type="transmembrane region" description="Helical" evidence="9">
    <location>
        <begin position="73"/>
        <end position="101"/>
    </location>
</feature>
<evidence type="ECO:0000256" key="9">
    <source>
        <dbReference type="SAM" id="Phobius"/>
    </source>
</evidence>
<evidence type="ECO:0000313" key="11">
    <source>
        <dbReference type="EMBL" id="SNV68742.1"/>
    </source>
</evidence>
<dbReference type="GO" id="GO:0009401">
    <property type="term" value="P:phosphoenolpyruvate-dependent sugar phosphotransferase system"/>
    <property type="evidence" value="ECO:0007669"/>
    <property type="project" value="UniProtKB-KW"/>
</dbReference>
<sequence>MFKKFFGQLQRIGKALMLPVAILPAAGILLAFGNAMKNEQFIQIAPWLKSDAIVMIASVMESSGQIIFDNLPLLFAIGTALGLAGGDGVAALAALVGYLIMNTTMGVVKGLTIDNIFSYAEGAKTLGQTAKEPANALVLGIPTLQTGVFGGIIMGALAAWCYNKYYNITLPSFLGFFAGK</sequence>
<dbReference type="AlphaFoldDB" id="A0A239ZC53"/>
<keyword evidence="4" id="KW-0762">Sugar transport</keyword>
<feature type="domain" description="PTS EIIC type-1" evidence="10">
    <location>
        <begin position="3"/>
        <end position="180"/>
    </location>
</feature>
<dbReference type="GO" id="GO:0005886">
    <property type="term" value="C:plasma membrane"/>
    <property type="evidence" value="ECO:0007669"/>
    <property type="project" value="UniProtKB-SubCell"/>
</dbReference>
<evidence type="ECO:0000256" key="7">
    <source>
        <dbReference type="ARBA" id="ARBA00022989"/>
    </source>
</evidence>
<dbReference type="KEGG" id="sste:SAMEA4384403_1429"/>
<dbReference type="GO" id="GO:0090563">
    <property type="term" value="F:protein-phosphocysteine-sugar phosphotransferase activity"/>
    <property type="evidence" value="ECO:0007669"/>
    <property type="project" value="TreeGrafter"/>
</dbReference>
<accession>A0A239ZC53</accession>
<evidence type="ECO:0000256" key="8">
    <source>
        <dbReference type="ARBA" id="ARBA00023136"/>
    </source>
</evidence>
<feature type="transmembrane region" description="Helical" evidence="9">
    <location>
        <begin position="12"/>
        <end position="32"/>
    </location>
</feature>
<organism evidence="11 12">
    <name type="scientific">Mammaliicoccus stepanovicii</name>
    <dbReference type="NCBI Taxonomy" id="643214"/>
    <lineage>
        <taxon>Bacteria</taxon>
        <taxon>Bacillati</taxon>
        <taxon>Bacillota</taxon>
        <taxon>Bacilli</taxon>
        <taxon>Bacillales</taxon>
        <taxon>Staphylococcaceae</taxon>
        <taxon>Mammaliicoccus</taxon>
    </lineage>
</organism>
<keyword evidence="3" id="KW-1003">Cell membrane</keyword>
<protein>
    <submittedName>
        <fullName evidence="11">Pts system, glucose-specific iiabc component</fullName>
        <ecNumber evidence="11">2.7.1.-</ecNumber>
    </submittedName>
</protein>